<sequence>MTLISLASAKGAPGTTTLALLAAALWPRTSFLVDADIRGGDLAYRMPLEVGGPVDPDRGLMSLMPLARKELPPQVIAEHAQTLLGGTELIAGLFEPEQATAVQQLWPSIGRGFAQVTTHDVIADLGSLWASATHLPLAKESAALVFVMRPRPADVIHTRRRLAKLRSALPAATPRFGVVVVAEERDARDAEGAFAALGEDVHRHTEYLGHLALDPKGVGMFEGQVINRPERTVLVRSGLPIVERIAQLADIRIDRAEMVAAGAIPEQREPRRRRRPRRSGQPEDASAGEVGSRSSGTDRIESLLEPASSHQHQAQHQPQSIAQPQRFAEFPQPAVQQPAAAAHPGTVPQPPPAPPGPPMQAPATASAAGPAPSSRREMRGRQ</sequence>
<dbReference type="Proteomes" id="UP001501586">
    <property type="component" value="Unassembled WGS sequence"/>
</dbReference>
<comment type="caution">
    <text evidence="2">The sequence shown here is derived from an EMBL/GenBank/DDBJ whole genome shotgun (WGS) entry which is preliminary data.</text>
</comment>
<dbReference type="EMBL" id="BAABAZ010000004">
    <property type="protein sequence ID" value="GAA4283240.1"/>
    <property type="molecule type" value="Genomic_DNA"/>
</dbReference>
<proteinExistence type="predicted"/>
<name>A0ABP8EH25_9MICO</name>
<feature type="region of interest" description="Disordered" evidence="1">
    <location>
        <begin position="262"/>
        <end position="382"/>
    </location>
</feature>
<evidence type="ECO:0000313" key="2">
    <source>
        <dbReference type="EMBL" id="GAA4283240.1"/>
    </source>
</evidence>
<dbReference type="RefSeq" id="WP_236865653.1">
    <property type="nucleotide sequence ID" value="NZ_BAABAZ010000004.1"/>
</dbReference>
<feature type="compositionally biased region" description="Low complexity" evidence="1">
    <location>
        <begin position="361"/>
        <end position="373"/>
    </location>
</feature>
<evidence type="ECO:0000256" key="1">
    <source>
        <dbReference type="SAM" id="MobiDB-lite"/>
    </source>
</evidence>
<keyword evidence="3" id="KW-1185">Reference proteome</keyword>
<evidence type="ECO:0000313" key="3">
    <source>
        <dbReference type="Proteomes" id="UP001501586"/>
    </source>
</evidence>
<dbReference type="Gene3D" id="3.40.50.300">
    <property type="entry name" value="P-loop containing nucleotide triphosphate hydrolases"/>
    <property type="match status" value="1"/>
</dbReference>
<protein>
    <recommendedName>
        <fullName evidence="4">Cellulose biosynthesis protein BcsQ</fullName>
    </recommendedName>
</protein>
<feature type="compositionally biased region" description="Low complexity" evidence="1">
    <location>
        <begin position="306"/>
        <end position="346"/>
    </location>
</feature>
<reference evidence="3" key="1">
    <citation type="journal article" date="2019" name="Int. J. Syst. Evol. Microbiol.">
        <title>The Global Catalogue of Microorganisms (GCM) 10K type strain sequencing project: providing services to taxonomists for standard genome sequencing and annotation.</title>
        <authorList>
            <consortium name="The Broad Institute Genomics Platform"/>
            <consortium name="The Broad Institute Genome Sequencing Center for Infectious Disease"/>
            <person name="Wu L."/>
            <person name="Ma J."/>
        </authorList>
    </citation>
    <scope>NUCLEOTIDE SEQUENCE [LARGE SCALE GENOMIC DNA]</scope>
    <source>
        <strain evidence="3">JCM 17458</strain>
    </source>
</reference>
<dbReference type="InterPro" id="IPR027417">
    <property type="entry name" value="P-loop_NTPase"/>
</dbReference>
<accession>A0ABP8EH25</accession>
<feature type="compositionally biased region" description="Pro residues" evidence="1">
    <location>
        <begin position="347"/>
        <end position="360"/>
    </location>
</feature>
<evidence type="ECO:0008006" key="4">
    <source>
        <dbReference type="Google" id="ProtNLM"/>
    </source>
</evidence>
<gene>
    <name evidence="2" type="ORF">GCM10022261_07710</name>
</gene>
<organism evidence="2 3">
    <name type="scientific">Brevibacterium daeguense</name>
    <dbReference type="NCBI Taxonomy" id="909936"/>
    <lineage>
        <taxon>Bacteria</taxon>
        <taxon>Bacillati</taxon>
        <taxon>Actinomycetota</taxon>
        <taxon>Actinomycetes</taxon>
        <taxon>Micrococcales</taxon>
        <taxon>Brevibacteriaceae</taxon>
        <taxon>Brevibacterium</taxon>
    </lineage>
</organism>
<dbReference type="SUPFAM" id="SSF52540">
    <property type="entry name" value="P-loop containing nucleoside triphosphate hydrolases"/>
    <property type="match status" value="1"/>
</dbReference>